<evidence type="ECO:0000313" key="3">
    <source>
        <dbReference type="Proteomes" id="UP001460270"/>
    </source>
</evidence>
<proteinExistence type="predicted"/>
<keyword evidence="1" id="KW-0732">Signal</keyword>
<evidence type="ECO:0000313" key="2">
    <source>
        <dbReference type="EMBL" id="KAK7883813.1"/>
    </source>
</evidence>
<dbReference type="AlphaFoldDB" id="A0AAW0MW61"/>
<gene>
    <name evidence="2" type="ORF">WMY93_026936</name>
</gene>
<sequence length="160" mass="17501">MDFRWISLPLLLLLLTTCCSVYSSFTSETEDFSTTDSTQYFNQTSNETTEKPTESLQNLTSAFTDDGHFGSAAAAVSTSSSPDHSTQTFNSTSFEWKTESDAASTVTANINLVENTETLPNSTTLTTQFTTENAPSFHPESTTNNEIFASTTLTKDLNQI</sequence>
<comment type="caution">
    <text evidence="2">The sequence shown here is derived from an EMBL/GenBank/DDBJ whole genome shotgun (WGS) entry which is preliminary data.</text>
</comment>
<feature type="signal peptide" evidence="1">
    <location>
        <begin position="1"/>
        <end position="23"/>
    </location>
</feature>
<dbReference type="EMBL" id="JBBPFD010000020">
    <property type="protein sequence ID" value="KAK7883813.1"/>
    <property type="molecule type" value="Genomic_DNA"/>
</dbReference>
<organism evidence="2 3">
    <name type="scientific">Mugilogobius chulae</name>
    <name type="common">yellowstripe goby</name>
    <dbReference type="NCBI Taxonomy" id="88201"/>
    <lineage>
        <taxon>Eukaryota</taxon>
        <taxon>Metazoa</taxon>
        <taxon>Chordata</taxon>
        <taxon>Craniata</taxon>
        <taxon>Vertebrata</taxon>
        <taxon>Euteleostomi</taxon>
        <taxon>Actinopterygii</taxon>
        <taxon>Neopterygii</taxon>
        <taxon>Teleostei</taxon>
        <taxon>Neoteleostei</taxon>
        <taxon>Acanthomorphata</taxon>
        <taxon>Gobiaria</taxon>
        <taxon>Gobiiformes</taxon>
        <taxon>Gobioidei</taxon>
        <taxon>Gobiidae</taxon>
        <taxon>Gobionellinae</taxon>
        <taxon>Mugilogobius</taxon>
    </lineage>
</organism>
<name>A0AAW0MW61_9GOBI</name>
<feature type="chain" id="PRO_5043396168" evidence="1">
    <location>
        <begin position="24"/>
        <end position="160"/>
    </location>
</feature>
<protein>
    <submittedName>
        <fullName evidence="2">Uncharacterized protein</fullName>
    </submittedName>
</protein>
<reference evidence="3" key="1">
    <citation type="submission" date="2024-04" db="EMBL/GenBank/DDBJ databases">
        <title>Salinicola lusitanus LLJ914,a marine bacterium isolated from the Okinawa Trough.</title>
        <authorList>
            <person name="Li J."/>
        </authorList>
    </citation>
    <scope>NUCLEOTIDE SEQUENCE [LARGE SCALE GENOMIC DNA]</scope>
</reference>
<dbReference type="Proteomes" id="UP001460270">
    <property type="component" value="Unassembled WGS sequence"/>
</dbReference>
<keyword evidence="3" id="KW-1185">Reference proteome</keyword>
<evidence type="ECO:0000256" key="1">
    <source>
        <dbReference type="SAM" id="SignalP"/>
    </source>
</evidence>
<accession>A0AAW0MW61</accession>